<proteinExistence type="predicted"/>
<name>A0A4D7JCZ3_9BACT</name>
<evidence type="ECO:0000313" key="3">
    <source>
        <dbReference type="Proteomes" id="UP000298616"/>
    </source>
</evidence>
<dbReference type="Proteomes" id="UP000298616">
    <property type="component" value="Chromosome"/>
</dbReference>
<dbReference type="RefSeq" id="WP_137089138.1">
    <property type="nucleotide sequence ID" value="NZ_CP028923.1"/>
</dbReference>
<accession>A0A4D7JCZ3</accession>
<gene>
    <name evidence="2" type="ORF">DCC35_01615</name>
</gene>
<dbReference type="EMBL" id="CP028923">
    <property type="protein sequence ID" value="QCK13541.1"/>
    <property type="molecule type" value="Genomic_DNA"/>
</dbReference>
<feature type="region of interest" description="Disordered" evidence="1">
    <location>
        <begin position="177"/>
        <end position="196"/>
    </location>
</feature>
<reference evidence="2 3" key="1">
    <citation type="submission" date="2018-04" db="EMBL/GenBank/DDBJ databases">
        <title>Complete genome uncultured novel isolate.</title>
        <authorList>
            <person name="Merlino G."/>
        </authorList>
    </citation>
    <scope>NUCLEOTIDE SEQUENCE [LARGE SCALE GENOMIC DNA]</scope>
    <source>
        <strain evidence="3">R1DC9</strain>
    </source>
</reference>
<keyword evidence="3" id="KW-1185">Reference proteome</keyword>
<evidence type="ECO:0000313" key="2">
    <source>
        <dbReference type="EMBL" id="QCK13541.1"/>
    </source>
</evidence>
<feature type="region of interest" description="Disordered" evidence="1">
    <location>
        <begin position="100"/>
        <end position="133"/>
    </location>
</feature>
<sequence length="196" mass="22826">MKKVALFNESYLLYDGNIKQKKPVDNRQGIKYKGKVIKVRGPSDNQVNIGYSGNIKYNVLKKRNAARKSSVKKANAYQGRQKGLTPSAKDRKYKKITARIEREEGKTKVPKPAKGSHPTAKFKGDNEQYDGANESLGNKFKKFWYSLFDKKLQPAHMRKKPKKQKYDKGEKVLWEYDLDRDKRRKRPETSDRNIEN</sequence>
<evidence type="ECO:0000256" key="1">
    <source>
        <dbReference type="SAM" id="MobiDB-lite"/>
    </source>
</evidence>
<dbReference type="AlphaFoldDB" id="A0A4D7JCZ3"/>
<organism evidence="2 3">
    <name type="scientific">Mangrovivirga cuniculi</name>
    <dbReference type="NCBI Taxonomy" id="2715131"/>
    <lineage>
        <taxon>Bacteria</taxon>
        <taxon>Pseudomonadati</taxon>
        <taxon>Bacteroidota</taxon>
        <taxon>Cytophagia</taxon>
        <taxon>Cytophagales</taxon>
        <taxon>Mangrovivirgaceae</taxon>
        <taxon>Mangrovivirga</taxon>
    </lineage>
</organism>
<dbReference type="KEGG" id="fpf:DCC35_01615"/>
<protein>
    <submittedName>
        <fullName evidence="2">Uncharacterized protein</fullName>
    </submittedName>
</protein>